<accession>A0AC59YH92</accession>
<protein>
    <submittedName>
        <fullName evidence="1">Uncharacterized protein</fullName>
    </submittedName>
</protein>
<evidence type="ECO:0000313" key="1">
    <source>
        <dbReference type="EMBL" id="CAM9699614.1"/>
    </source>
</evidence>
<sequence length="79" mass="8778">MSRHARLPWVDVRLSYETLSSTRAEMRSSSATFVLTVFAYGQLWGPDALIFLADGVSFDCFDQRSSQAPVLGRSPPPQV</sequence>
<gene>
    <name evidence="1" type="ORF">MRATA1EN22A_LOCUS6211</name>
</gene>
<name>A0AC59YH92_RANTA</name>
<reference evidence="1" key="2">
    <citation type="submission" date="2025-03" db="EMBL/GenBank/DDBJ databases">
        <authorList>
            <consortium name="ELIXIR-Norway"/>
            <consortium name="Elixir Norway"/>
        </authorList>
    </citation>
    <scope>NUCLEOTIDE SEQUENCE</scope>
</reference>
<dbReference type="EMBL" id="OX596099">
    <property type="protein sequence ID" value="CAM9699614.1"/>
    <property type="molecule type" value="Genomic_DNA"/>
</dbReference>
<evidence type="ECO:0000313" key="2">
    <source>
        <dbReference type="Proteomes" id="UP001162501"/>
    </source>
</evidence>
<reference evidence="1" key="1">
    <citation type="submission" date="2023-05" db="EMBL/GenBank/DDBJ databases">
        <authorList>
            <consortium name="ELIXIR-Norway"/>
        </authorList>
    </citation>
    <scope>NUCLEOTIDE SEQUENCE</scope>
</reference>
<dbReference type="Proteomes" id="UP001162501">
    <property type="component" value="Chromosome 15"/>
</dbReference>
<proteinExistence type="predicted"/>
<organism evidence="1 2">
    <name type="scientific">Rangifer tarandus platyrhynchus</name>
    <name type="common">Svalbard reindeer</name>
    <dbReference type="NCBI Taxonomy" id="3082113"/>
    <lineage>
        <taxon>Eukaryota</taxon>
        <taxon>Metazoa</taxon>
        <taxon>Chordata</taxon>
        <taxon>Craniata</taxon>
        <taxon>Vertebrata</taxon>
        <taxon>Euteleostomi</taxon>
        <taxon>Mammalia</taxon>
        <taxon>Eutheria</taxon>
        <taxon>Laurasiatheria</taxon>
        <taxon>Artiodactyla</taxon>
        <taxon>Ruminantia</taxon>
        <taxon>Pecora</taxon>
        <taxon>Cervidae</taxon>
        <taxon>Odocoileinae</taxon>
        <taxon>Rangifer</taxon>
    </lineage>
</organism>